<organism evidence="4 5">
    <name type="scientific">Sesamum alatum</name>
    <dbReference type="NCBI Taxonomy" id="300844"/>
    <lineage>
        <taxon>Eukaryota</taxon>
        <taxon>Viridiplantae</taxon>
        <taxon>Streptophyta</taxon>
        <taxon>Embryophyta</taxon>
        <taxon>Tracheophyta</taxon>
        <taxon>Spermatophyta</taxon>
        <taxon>Magnoliopsida</taxon>
        <taxon>eudicotyledons</taxon>
        <taxon>Gunneridae</taxon>
        <taxon>Pentapetalae</taxon>
        <taxon>asterids</taxon>
        <taxon>lamiids</taxon>
        <taxon>Lamiales</taxon>
        <taxon>Pedaliaceae</taxon>
        <taxon>Sesamum</taxon>
    </lineage>
</organism>
<comment type="caution">
    <text evidence="4">The sequence shown here is derived from an EMBL/GenBank/DDBJ whole genome shotgun (WGS) entry which is preliminary data.</text>
</comment>
<keyword evidence="5" id="KW-1185">Reference proteome</keyword>
<dbReference type="GO" id="GO:0003676">
    <property type="term" value="F:nucleic acid binding"/>
    <property type="evidence" value="ECO:0007669"/>
    <property type="project" value="InterPro"/>
</dbReference>
<feature type="compositionally biased region" description="Basic and acidic residues" evidence="2">
    <location>
        <begin position="1"/>
        <end position="15"/>
    </location>
</feature>
<sequence length="236" mass="26834">MEEARVNDSKEDTLKKGSSYRITDNLLNEESRRKERGISAQSKANVIENRGRNETRGRSKARGHDKSRGQSNTRSKITCYYCGKPNHKKSKCRSFKRDQKNRTFKINIIDPKKKEEKSTTDVATNELDDVFLIGEDNYLNIAEDDCSWIFYSCASFHVTPHQEFLSSYHGGDFGIVKIENHISRKILEIGNVILVTNTGCELVLKDVRHVPDMRLNLISVGKLDDAGYVNNFGAGK</sequence>
<dbReference type="InterPro" id="IPR054722">
    <property type="entry name" value="PolX-like_BBD"/>
</dbReference>
<dbReference type="SUPFAM" id="SSF57756">
    <property type="entry name" value="Retrovirus zinc finger-like domains"/>
    <property type="match status" value="1"/>
</dbReference>
<dbReference type="PANTHER" id="PTHR47592:SF31">
    <property type="entry name" value="ZINC FINGER, CCHC-TYPE-RELATED"/>
    <property type="match status" value="1"/>
</dbReference>
<gene>
    <name evidence="4" type="ORF">Salat_2102500</name>
</gene>
<reference evidence="4" key="2">
    <citation type="journal article" date="2024" name="Plant">
        <title>Genomic evolution and insights into agronomic trait innovations of Sesamum species.</title>
        <authorList>
            <person name="Miao H."/>
            <person name="Wang L."/>
            <person name="Qu L."/>
            <person name="Liu H."/>
            <person name="Sun Y."/>
            <person name="Le M."/>
            <person name="Wang Q."/>
            <person name="Wei S."/>
            <person name="Zheng Y."/>
            <person name="Lin W."/>
            <person name="Duan Y."/>
            <person name="Cao H."/>
            <person name="Xiong S."/>
            <person name="Wang X."/>
            <person name="Wei L."/>
            <person name="Li C."/>
            <person name="Ma Q."/>
            <person name="Ju M."/>
            <person name="Zhao R."/>
            <person name="Li G."/>
            <person name="Mu C."/>
            <person name="Tian Q."/>
            <person name="Mei H."/>
            <person name="Zhang T."/>
            <person name="Gao T."/>
            <person name="Zhang H."/>
        </authorList>
    </citation>
    <scope>NUCLEOTIDE SEQUENCE</scope>
    <source>
        <strain evidence="4">3651</strain>
    </source>
</reference>
<dbReference type="AlphaFoldDB" id="A0AAE2CGR9"/>
<dbReference type="EMBL" id="JACGWO010000008">
    <property type="protein sequence ID" value="KAK4421519.1"/>
    <property type="molecule type" value="Genomic_DNA"/>
</dbReference>
<protein>
    <submittedName>
        <fullName evidence="4">Retrovirus-related Pol polyprotein from transposon TNT 1-94</fullName>
    </submittedName>
</protein>
<dbReference type="Proteomes" id="UP001293254">
    <property type="component" value="Unassembled WGS sequence"/>
</dbReference>
<feature type="domain" description="CCHC-type" evidence="3">
    <location>
        <begin position="79"/>
        <end position="94"/>
    </location>
</feature>
<dbReference type="Pfam" id="PF22936">
    <property type="entry name" value="Pol_BBD"/>
    <property type="match status" value="1"/>
</dbReference>
<keyword evidence="1" id="KW-0862">Zinc</keyword>
<evidence type="ECO:0000256" key="2">
    <source>
        <dbReference type="SAM" id="MobiDB-lite"/>
    </source>
</evidence>
<dbReference type="InterPro" id="IPR036875">
    <property type="entry name" value="Znf_CCHC_sf"/>
</dbReference>
<evidence type="ECO:0000256" key="1">
    <source>
        <dbReference type="PROSITE-ProRule" id="PRU00047"/>
    </source>
</evidence>
<keyword evidence="1" id="KW-0863">Zinc-finger</keyword>
<keyword evidence="1" id="KW-0479">Metal-binding</keyword>
<feature type="compositionally biased region" description="Basic and acidic residues" evidence="2">
    <location>
        <begin position="49"/>
        <end position="68"/>
    </location>
</feature>
<dbReference type="InterPro" id="IPR001878">
    <property type="entry name" value="Znf_CCHC"/>
</dbReference>
<name>A0AAE2CGR9_9LAMI</name>
<accession>A0AAE2CGR9</accession>
<dbReference type="GO" id="GO:0008270">
    <property type="term" value="F:zinc ion binding"/>
    <property type="evidence" value="ECO:0007669"/>
    <property type="project" value="UniProtKB-KW"/>
</dbReference>
<evidence type="ECO:0000259" key="3">
    <source>
        <dbReference type="PROSITE" id="PS50158"/>
    </source>
</evidence>
<dbReference type="PANTHER" id="PTHR47592">
    <property type="entry name" value="PBF68 PROTEIN"/>
    <property type="match status" value="1"/>
</dbReference>
<feature type="region of interest" description="Disordered" evidence="2">
    <location>
        <begin position="1"/>
        <end position="72"/>
    </location>
</feature>
<dbReference type="PROSITE" id="PS50158">
    <property type="entry name" value="ZF_CCHC"/>
    <property type="match status" value="1"/>
</dbReference>
<evidence type="ECO:0000313" key="4">
    <source>
        <dbReference type="EMBL" id="KAK4421519.1"/>
    </source>
</evidence>
<proteinExistence type="predicted"/>
<reference evidence="4" key="1">
    <citation type="submission" date="2020-06" db="EMBL/GenBank/DDBJ databases">
        <authorList>
            <person name="Li T."/>
            <person name="Hu X."/>
            <person name="Zhang T."/>
            <person name="Song X."/>
            <person name="Zhang H."/>
            <person name="Dai N."/>
            <person name="Sheng W."/>
            <person name="Hou X."/>
            <person name="Wei L."/>
        </authorList>
    </citation>
    <scope>NUCLEOTIDE SEQUENCE</scope>
    <source>
        <strain evidence="4">3651</strain>
        <tissue evidence="4">Leaf</tissue>
    </source>
</reference>
<evidence type="ECO:0000313" key="5">
    <source>
        <dbReference type="Proteomes" id="UP001293254"/>
    </source>
</evidence>